<reference evidence="7" key="1">
    <citation type="submission" date="2022-11" db="UniProtKB">
        <authorList>
            <consortium name="WormBaseParasite"/>
        </authorList>
    </citation>
    <scope>IDENTIFICATION</scope>
</reference>
<proteinExistence type="predicted"/>
<keyword evidence="4" id="KW-0472">Membrane</keyword>
<feature type="signal peptide" evidence="5">
    <location>
        <begin position="1"/>
        <end position="18"/>
    </location>
</feature>
<comment type="subcellular location">
    <subcellularLocation>
        <location evidence="1">Membrane</location>
        <topology evidence="1">Single-pass type I membrane protein</topology>
    </subcellularLocation>
</comment>
<evidence type="ECO:0000256" key="5">
    <source>
        <dbReference type="SAM" id="SignalP"/>
    </source>
</evidence>
<evidence type="ECO:0000256" key="1">
    <source>
        <dbReference type="ARBA" id="ARBA00004479"/>
    </source>
</evidence>
<accession>A0A914W352</accession>
<organism evidence="6 7">
    <name type="scientific">Plectus sambesii</name>
    <dbReference type="NCBI Taxonomy" id="2011161"/>
    <lineage>
        <taxon>Eukaryota</taxon>
        <taxon>Metazoa</taxon>
        <taxon>Ecdysozoa</taxon>
        <taxon>Nematoda</taxon>
        <taxon>Chromadorea</taxon>
        <taxon>Plectida</taxon>
        <taxon>Plectina</taxon>
        <taxon>Plectoidea</taxon>
        <taxon>Plectidae</taxon>
        <taxon>Plectus</taxon>
    </lineage>
</organism>
<evidence type="ECO:0000256" key="4">
    <source>
        <dbReference type="ARBA" id="ARBA00022989"/>
    </source>
</evidence>
<evidence type="ECO:0000256" key="2">
    <source>
        <dbReference type="ARBA" id="ARBA00022692"/>
    </source>
</evidence>
<keyword evidence="6" id="KW-1185">Reference proteome</keyword>
<dbReference type="GO" id="GO:0016020">
    <property type="term" value="C:membrane"/>
    <property type="evidence" value="ECO:0007669"/>
    <property type="project" value="UniProtKB-SubCell"/>
</dbReference>
<keyword evidence="2" id="KW-0812">Transmembrane</keyword>
<evidence type="ECO:0000256" key="3">
    <source>
        <dbReference type="ARBA" id="ARBA00022729"/>
    </source>
</evidence>
<feature type="chain" id="PRO_5036857239" evidence="5">
    <location>
        <begin position="19"/>
        <end position="285"/>
    </location>
</feature>
<dbReference type="InterPro" id="IPR031152">
    <property type="entry name" value="PLXDC"/>
</dbReference>
<keyword evidence="4" id="KW-1133">Transmembrane helix</keyword>
<dbReference type="AlphaFoldDB" id="A0A914W352"/>
<dbReference type="PANTHER" id="PTHR13055:SF12">
    <property type="entry name" value="LD40707P"/>
    <property type="match status" value="1"/>
</dbReference>
<dbReference type="Proteomes" id="UP000887566">
    <property type="component" value="Unplaced"/>
</dbReference>
<evidence type="ECO:0000313" key="7">
    <source>
        <dbReference type="WBParaSite" id="PSAMB.scaffold3122size38986.g20409.t1"/>
    </source>
</evidence>
<dbReference type="PANTHER" id="PTHR13055">
    <property type="entry name" value="TUMOR ENDOTHELIAL MARKER 7 RELATED"/>
    <property type="match status" value="1"/>
</dbReference>
<protein>
    <submittedName>
        <fullName evidence="7">Uncharacterized protein</fullName>
    </submittedName>
</protein>
<evidence type="ECO:0000313" key="6">
    <source>
        <dbReference type="Proteomes" id="UP000887566"/>
    </source>
</evidence>
<dbReference type="WBParaSite" id="PSAMB.scaffold3122size38986.g20409.t1">
    <property type="protein sequence ID" value="PSAMB.scaffold3122size38986.g20409.t1"/>
    <property type="gene ID" value="PSAMB.scaffold3122size38986.g20409"/>
</dbReference>
<sequence>MMVIGLLLIIAVFDKGQAAQTLPRFESGVTIFEGNDVTNAWVDVDKLLQSGQSGSKSLISQFRDTTINMKFGLISPLSPISPLNNITVSANGVCYVPGVNLTDGLPNEDFIAPLMGMYETTRPDSEIVYGTDGTKFVAEWRNMVLQQQNTPGSFNFQLVISSNGTVWFLYRTIPVNFNATTYTQSTQQKLVIAGTNVTVRNPLNGKIVQNMASNKPDVRAQMGVKLIWTPSGSYNLDDITSQAITTIPSRNNNITTQKKASLSQLSFCAVVLSFASLVYASSLGK</sequence>
<keyword evidence="3 5" id="KW-0732">Signal</keyword>
<name>A0A914W352_9BILA</name>